<keyword evidence="2 6" id="KW-0349">Heme</keyword>
<evidence type="ECO:0000259" key="7">
    <source>
        <dbReference type="PROSITE" id="PS51007"/>
    </source>
</evidence>
<dbReference type="Pfam" id="PF02433">
    <property type="entry name" value="FixO"/>
    <property type="match status" value="1"/>
</dbReference>
<evidence type="ECO:0000256" key="5">
    <source>
        <dbReference type="ARBA" id="ARBA00023004"/>
    </source>
</evidence>
<protein>
    <submittedName>
        <fullName evidence="8">Cytochrome c oxidase cbb3-type subunit 2</fullName>
    </submittedName>
</protein>
<feature type="domain" description="Cytochrome c" evidence="7">
    <location>
        <begin position="228"/>
        <end position="313"/>
    </location>
</feature>
<evidence type="ECO:0000256" key="4">
    <source>
        <dbReference type="ARBA" id="ARBA00022982"/>
    </source>
</evidence>
<proteinExistence type="predicted"/>
<accession>A0A3E0DZ69</accession>
<dbReference type="SUPFAM" id="SSF46626">
    <property type="entry name" value="Cytochrome c"/>
    <property type="match status" value="2"/>
</dbReference>
<dbReference type="InterPro" id="IPR003468">
    <property type="entry name" value="Cyt_c_oxidase_monohaem-su/FixO"/>
</dbReference>
<name>A0A3E0DZ69_9BACT</name>
<keyword evidence="4" id="KW-0249">Electron transport</keyword>
<keyword evidence="5 6" id="KW-0408">Iron</keyword>
<keyword evidence="3 6" id="KW-0479">Metal-binding</keyword>
<dbReference type="InterPro" id="IPR008168">
    <property type="entry name" value="Cyt_C_IC"/>
</dbReference>
<dbReference type="GO" id="GO:0005506">
    <property type="term" value="F:iron ion binding"/>
    <property type="evidence" value="ECO:0007669"/>
    <property type="project" value="InterPro"/>
</dbReference>
<sequence>MFNFHKNLNSLVLTSFLVFLGLTLIVAVIPAFQLQKTEPLPTMLEPTADELEGLKVYVSENCVACHTQQVRNIEMDQTWGDRPSIPSDYYYSKQRLNVWQQSPSVLGSERTGPDLTNVGKRQPGKEWHLLHLYNPRIVVKESIMPGYSWMFEEKTPDQVKETDVIVSVPKEYLSHPDNKIVATQKAMQLVTYLQSLKQTDMPGMDATAFIPSSKKKVAPANSSTAGEAVLPDGLALYSQSCAACHQANGEGIAGAFPPLAGSEIINEDNLETLIRIILQGYDARPEYGAMPPFGDQLSDEDIAAITSHERSSWGNSAKKVTAEEVRKIRELVNLSNN</sequence>
<organism evidence="8 9">
    <name type="scientific">Algoriphagus antarcticus</name>
    <dbReference type="NCBI Taxonomy" id="238540"/>
    <lineage>
        <taxon>Bacteria</taxon>
        <taxon>Pseudomonadati</taxon>
        <taxon>Bacteroidota</taxon>
        <taxon>Cytophagia</taxon>
        <taxon>Cytophagales</taxon>
        <taxon>Cyclobacteriaceae</taxon>
        <taxon>Algoriphagus</taxon>
    </lineage>
</organism>
<dbReference type="Proteomes" id="UP000256405">
    <property type="component" value="Unassembled WGS sequence"/>
</dbReference>
<evidence type="ECO:0000313" key="9">
    <source>
        <dbReference type="Proteomes" id="UP000256405"/>
    </source>
</evidence>
<dbReference type="Gene3D" id="1.10.760.10">
    <property type="entry name" value="Cytochrome c-like domain"/>
    <property type="match status" value="2"/>
</dbReference>
<dbReference type="InterPro" id="IPR009056">
    <property type="entry name" value="Cyt_c-like_dom"/>
</dbReference>
<dbReference type="OrthoDB" id="9811395at2"/>
<dbReference type="PANTHER" id="PTHR35008:SF8">
    <property type="entry name" value="ALCOHOL DEHYDROGENASE CYTOCHROME C SUBUNIT"/>
    <property type="match status" value="1"/>
</dbReference>
<dbReference type="GO" id="GO:0009055">
    <property type="term" value="F:electron transfer activity"/>
    <property type="evidence" value="ECO:0007669"/>
    <property type="project" value="InterPro"/>
</dbReference>
<evidence type="ECO:0000313" key="8">
    <source>
        <dbReference type="EMBL" id="REG90349.1"/>
    </source>
</evidence>
<dbReference type="PROSITE" id="PS51007">
    <property type="entry name" value="CYTC"/>
    <property type="match status" value="2"/>
</dbReference>
<evidence type="ECO:0000256" key="2">
    <source>
        <dbReference type="ARBA" id="ARBA00022617"/>
    </source>
</evidence>
<dbReference type="InterPro" id="IPR036909">
    <property type="entry name" value="Cyt_c-like_dom_sf"/>
</dbReference>
<reference evidence="8 9" key="1">
    <citation type="submission" date="2018-08" db="EMBL/GenBank/DDBJ databases">
        <title>Genomic Encyclopedia of Archaeal and Bacterial Type Strains, Phase II (KMG-II): from individual species to whole genera.</title>
        <authorList>
            <person name="Goeker M."/>
        </authorList>
    </citation>
    <scope>NUCLEOTIDE SEQUENCE [LARGE SCALE GENOMIC DNA]</scope>
    <source>
        <strain evidence="8 9">DSM 15986</strain>
    </source>
</reference>
<dbReference type="RefSeq" id="WP_086539904.1">
    <property type="nucleotide sequence ID" value="NZ_MSSW01000004.1"/>
</dbReference>
<dbReference type="GO" id="GO:0020037">
    <property type="term" value="F:heme binding"/>
    <property type="evidence" value="ECO:0007669"/>
    <property type="project" value="InterPro"/>
</dbReference>
<evidence type="ECO:0000256" key="6">
    <source>
        <dbReference type="PROSITE-ProRule" id="PRU00433"/>
    </source>
</evidence>
<gene>
    <name evidence="8" type="ORF">C8N25_10788</name>
</gene>
<dbReference type="EMBL" id="QUNF01000007">
    <property type="protein sequence ID" value="REG90349.1"/>
    <property type="molecule type" value="Genomic_DNA"/>
</dbReference>
<dbReference type="InterPro" id="IPR051459">
    <property type="entry name" value="Cytochrome_c-type_DH"/>
</dbReference>
<keyword evidence="9" id="KW-1185">Reference proteome</keyword>
<evidence type="ECO:0000256" key="3">
    <source>
        <dbReference type="ARBA" id="ARBA00022723"/>
    </source>
</evidence>
<feature type="domain" description="Cytochrome c" evidence="7">
    <location>
        <begin position="48"/>
        <end position="197"/>
    </location>
</feature>
<keyword evidence="1" id="KW-0813">Transport</keyword>
<comment type="caution">
    <text evidence="8">The sequence shown here is derived from an EMBL/GenBank/DDBJ whole genome shotgun (WGS) entry which is preliminary data.</text>
</comment>
<evidence type="ECO:0000256" key="1">
    <source>
        <dbReference type="ARBA" id="ARBA00022448"/>
    </source>
</evidence>
<dbReference type="PANTHER" id="PTHR35008">
    <property type="entry name" value="BLL4482 PROTEIN-RELATED"/>
    <property type="match status" value="1"/>
</dbReference>
<dbReference type="PRINTS" id="PR00605">
    <property type="entry name" value="CYTCHROMECIC"/>
</dbReference>
<dbReference type="Pfam" id="PF13442">
    <property type="entry name" value="Cytochrome_CBB3"/>
    <property type="match status" value="1"/>
</dbReference>
<dbReference type="AlphaFoldDB" id="A0A3E0DZ69"/>